<reference evidence="10 11" key="1">
    <citation type="submission" date="2016-03" db="EMBL/GenBank/DDBJ databases">
        <title>Draft genome sequence of the Fonsecaea monophora CBS 269.37.</title>
        <authorList>
            <person name="Bombassaro A."/>
            <person name="Vinicius W.A."/>
            <person name="De Hoog S."/>
            <person name="Sun J."/>
            <person name="Souza E.M."/>
            <person name="Raittz R.T."/>
            <person name="Costa F."/>
            <person name="Leao A.C."/>
            <person name="Tadra-Sfeir M.Z."/>
            <person name="Baura V."/>
            <person name="Balsanelli E."/>
            <person name="Pedrosa F.O."/>
            <person name="Moreno L.F."/>
            <person name="Steffens M.B."/>
            <person name="Xi L."/>
            <person name="Bocca A.L."/>
            <person name="Felipe M.S."/>
            <person name="Teixeira M."/>
            <person name="Telles Filho F.Q."/>
            <person name="Azevedo C.M."/>
            <person name="Gomes R."/>
            <person name="Vicente V.A."/>
        </authorList>
    </citation>
    <scope>NUCLEOTIDE SEQUENCE [LARGE SCALE GENOMIC DNA]</scope>
    <source>
        <strain evidence="10 11">CBS 269.37</strain>
    </source>
</reference>
<sequence length="530" mass="59841">MNLENTRLLLIGSNYRQDTNIEDPGPGLLFERFSPFDMPTDEVVEAKRIVLTDPDVRRRIAKLSLPADAQTQCDTWPYSADKLSIPEIPRLIQAMLYGPESDKYSFPIPMSPVIDMDQQRIVRVDELPSRDIGAYYANETPAEALSASPMAHCIGNENHPSIQYGNLRKDLKPLSIIQPEGTSFKVQGETVISWQKWQFRLAFNWREGTTIHNVRYDNRELFYRLSLSEMTVPYGGSIQYFNFKRKDSRGGSRKAANVVCLREQVRPLYSFTLSPAVYINSMITVGNYEYVFSWLFSQSGGTVEFETRATGILATSLIDAGQISYWDNVVSPGVLEANHQHLFCLRVDPMIDGSENTVVQQDSVLLPLSETENPLSNTWQVVQQPIEKSLYVDAAAERARVIKIVNEKCQNPTSGKPVGFKLVQQLDLLFPSSLFANLHPWSRDAPVSPSTTSGWPNGVVDYSARNEDVRDQDLVLWHTHRITYNPSVEDYPVMPCEIVTIALKPADFFLIRIRLSMCPRGSGPSVIACF</sequence>
<dbReference type="EC" id="1.4.3.-" evidence="8"/>
<keyword evidence="6 8" id="KW-0186">Copper</keyword>
<dbReference type="PANTHER" id="PTHR10638">
    <property type="entry name" value="COPPER AMINE OXIDASE"/>
    <property type="match status" value="1"/>
</dbReference>
<dbReference type="InterPro" id="IPR000269">
    <property type="entry name" value="Cu_amine_oxidase"/>
</dbReference>
<evidence type="ECO:0000256" key="1">
    <source>
        <dbReference type="ARBA" id="ARBA00001935"/>
    </source>
</evidence>
<comment type="cofactor">
    <cofactor evidence="8">
        <name>Cu cation</name>
        <dbReference type="ChEBI" id="CHEBI:23378"/>
    </cofactor>
    <text evidence="8">Contains 1 topaquinone per subunit.</text>
</comment>
<dbReference type="InterPro" id="IPR015798">
    <property type="entry name" value="Cu_amine_oxidase_C"/>
</dbReference>
<feature type="modified residue" description="2',4',5'-topaquinone" evidence="7">
    <location>
        <position position="288"/>
    </location>
</feature>
<evidence type="ECO:0000256" key="4">
    <source>
        <dbReference type="ARBA" id="ARBA00022772"/>
    </source>
</evidence>
<comment type="PTM">
    <text evidence="7 8">Topaquinone (TPQ) is generated by copper-dependent autoxidation of a specific tyrosyl residue.</text>
</comment>
<evidence type="ECO:0000256" key="2">
    <source>
        <dbReference type="ARBA" id="ARBA00007983"/>
    </source>
</evidence>
<evidence type="ECO:0000256" key="6">
    <source>
        <dbReference type="ARBA" id="ARBA00023008"/>
    </source>
</evidence>
<dbReference type="GO" id="GO:0009308">
    <property type="term" value="P:amine metabolic process"/>
    <property type="evidence" value="ECO:0007669"/>
    <property type="project" value="UniProtKB-UniRule"/>
</dbReference>
<dbReference type="Gene3D" id="2.70.98.20">
    <property type="entry name" value="Copper amine oxidase, catalytic domain"/>
    <property type="match status" value="2"/>
</dbReference>
<dbReference type="OrthoDB" id="5379943at2759"/>
<keyword evidence="3 8" id="KW-0479">Metal-binding</keyword>
<dbReference type="EMBL" id="LVKK01000029">
    <property type="protein sequence ID" value="OAG40896.1"/>
    <property type="molecule type" value="Genomic_DNA"/>
</dbReference>
<comment type="caution">
    <text evidence="10">The sequence shown here is derived from an EMBL/GenBank/DDBJ whole genome shotgun (WGS) entry which is preliminary data.</text>
</comment>
<dbReference type="InterPro" id="IPR016182">
    <property type="entry name" value="Cu_amine_oxidase_N-reg"/>
</dbReference>
<evidence type="ECO:0000256" key="7">
    <source>
        <dbReference type="PIRSR" id="PIRSR600269-51"/>
    </source>
</evidence>
<evidence type="ECO:0000256" key="8">
    <source>
        <dbReference type="RuleBase" id="RU000672"/>
    </source>
</evidence>
<comment type="cofactor">
    <cofactor evidence="1">
        <name>Cu cation</name>
        <dbReference type="ChEBI" id="CHEBI:23378"/>
    </cofactor>
</comment>
<dbReference type="Proteomes" id="UP000077002">
    <property type="component" value="Unassembled WGS sequence"/>
</dbReference>
<dbReference type="GO" id="GO:0005507">
    <property type="term" value="F:copper ion binding"/>
    <property type="evidence" value="ECO:0007669"/>
    <property type="project" value="InterPro"/>
</dbReference>
<dbReference type="GO" id="GO:0008131">
    <property type="term" value="F:primary methylamine oxidase activity"/>
    <property type="evidence" value="ECO:0007669"/>
    <property type="project" value="InterPro"/>
</dbReference>
<accession>A0A177FAQ8</accession>
<dbReference type="InterPro" id="IPR036460">
    <property type="entry name" value="Cu_amine_oxidase_C_sf"/>
</dbReference>
<dbReference type="RefSeq" id="XP_022512848.1">
    <property type="nucleotide sequence ID" value="XM_022654944.1"/>
</dbReference>
<evidence type="ECO:0000256" key="3">
    <source>
        <dbReference type="ARBA" id="ARBA00022723"/>
    </source>
</evidence>
<keyword evidence="11" id="KW-1185">Reference proteome</keyword>
<keyword evidence="5 8" id="KW-0560">Oxidoreductase</keyword>
<gene>
    <name evidence="10" type="ORF">AYO21_04973</name>
</gene>
<comment type="similarity">
    <text evidence="2 8">Belongs to the copper/topaquinone oxidase family.</text>
</comment>
<organism evidence="10 11">
    <name type="scientific">Fonsecaea monophora</name>
    <dbReference type="NCBI Taxonomy" id="254056"/>
    <lineage>
        <taxon>Eukaryota</taxon>
        <taxon>Fungi</taxon>
        <taxon>Dikarya</taxon>
        <taxon>Ascomycota</taxon>
        <taxon>Pezizomycotina</taxon>
        <taxon>Eurotiomycetes</taxon>
        <taxon>Chaetothyriomycetidae</taxon>
        <taxon>Chaetothyriales</taxon>
        <taxon>Herpotrichiellaceae</taxon>
        <taxon>Fonsecaea</taxon>
    </lineage>
</organism>
<dbReference type="Gene3D" id="3.10.450.40">
    <property type="match status" value="1"/>
</dbReference>
<evidence type="ECO:0000259" key="9">
    <source>
        <dbReference type="Pfam" id="PF01179"/>
    </source>
</evidence>
<dbReference type="GeneID" id="34600141"/>
<keyword evidence="4 7" id="KW-0801">TPQ</keyword>
<evidence type="ECO:0000256" key="5">
    <source>
        <dbReference type="ARBA" id="ARBA00023002"/>
    </source>
</evidence>
<feature type="domain" description="Copper amine oxidase catalytic" evidence="9">
    <location>
        <begin position="236"/>
        <end position="509"/>
    </location>
</feature>
<protein>
    <recommendedName>
        <fullName evidence="8">Amine oxidase</fullName>
        <ecNumber evidence="8">1.4.3.-</ecNumber>
    </recommendedName>
</protein>
<dbReference type="PANTHER" id="PTHR10638:SF91">
    <property type="entry name" value="AMINE OXIDASE"/>
    <property type="match status" value="1"/>
</dbReference>
<dbReference type="Pfam" id="PF01179">
    <property type="entry name" value="Cu_amine_oxid"/>
    <property type="match status" value="1"/>
</dbReference>
<name>A0A177FAQ8_9EURO</name>
<evidence type="ECO:0000313" key="10">
    <source>
        <dbReference type="EMBL" id="OAG40896.1"/>
    </source>
</evidence>
<evidence type="ECO:0000313" key="11">
    <source>
        <dbReference type="Proteomes" id="UP000077002"/>
    </source>
</evidence>
<dbReference type="SUPFAM" id="SSF54416">
    <property type="entry name" value="Amine oxidase N-terminal region"/>
    <property type="match status" value="1"/>
</dbReference>
<dbReference type="AlphaFoldDB" id="A0A177FAQ8"/>
<dbReference type="SUPFAM" id="SSF49998">
    <property type="entry name" value="Amine oxidase catalytic domain"/>
    <property type="match status" value="1"/>
</dbReference>
<proteinExistence type="inferred from homology"/>
<dbReference type="GO" id="GO:0048038">
    <property type="term" value="F:quinone binding"/>
    <property type="evidence" value="ECO:0007669"/>
    <property type="project" value="InterPro"/>
</dbReference>